<evidence type="ECO:0000313" key="2">
    <source>
        <dbReference type="Proteomes" id="UP000054563"/>
    </source>
</evidence>
<reference evidence="2" key="1">
    <citation type="journal article" date="2010" name="Genome Res.">
        <title>Population genomic sequencing of Coccidioides fungi reveals recent hybridization and transposon control.</title>
        <authorList>
            <person name="Neafsey D.E."/>
            <person name="Barker B.M."/>
            <person name="Sharpton T.J."/>
            <person name="Stajich J.E."/>
            <person name="Park D.J."/>
            <person name="Whiston E."/>
            <person name="Hung C.-Y."/>
            <person name="McMahan C."/>
            <person name="White J."/>
            <person name="Sykes S."/>
            <person name="Heiman D."/>
            <person name="Young S."/>
            <person name="Zeng Q."/>
            <person name="Abouelleil A."/>
            <person name="Aftuck L."/>
            <person name="Bessette D."/>
            <person name="Brown A."/>
            <person name="FitzGerald M."/>
            <person name="Lui A."/>
            <person name="Macdonald J.P."/>
            <person name="Priest M."/>
            <person name="Orbach M.J."/>
            <person name="Galgiani J.N."/>
            <person name="Kirkland T.N."/>
            <person name="Cole G.T."/>
            <person name="Birren B.W."/>
            <person name="Henn M.R."/>
            <person name="Taylor J.W."/>
            <person name="Rounsley S.D."/>
        </authorList>
    </citation>
    <scope>NUCLEOTIDE SEQUENCE [LARGE SCALE GENOMIC DNA]</scope>
    <source>
        <strain evidence="2">H538.4</strain>
    </source>
</reference>
<dbReference type="STRING" id="396776.A0A0J8S780"/>
<name>A0A0J8S780_COCIT</name>
<organism evidence="1 2">
    <name type="scientific">Coccidioides immitis H538.4</name>
    <dbReference type="NCBI Taxonomy" id="396776"/>
    <lineage>
        <taxon>Eukaryota</taxon>
        <taxon>Fungi</taxon>
        <taxon>Dikarya</taxon>
        <taxon>Ascomycota</taxon>
        <taxon>Pezizomycotina</taxon>
        <taxon>Eurotiomycetes</taxon>
        <taxon>Eurotiomycetidae</taxon>
        <taxon>Onygenales</taxon>
        <taxon>Onygenaceae</taxon>
        <taxon>Coccidioides</taxon>
    </lineage>
</organism>
<proteinExistence type="predicted"/>
<gene>
    <name evidence="1" type="ORF">CIHG_10541</name>
</gene>
<dbReference type="VEuPathDB" id="FungiDB:CIHG_10541"/>
<dbReference type="Proteomes" id="UP000054563">
    <property type="component" value="Unassembled WGS sequence"/>
</dbReference>
<evidence type="ECO:0000313" key="1">
    <source>
        <dbReference type="EMBL" id="KMU92726.1"/>
    </source>
</evidence>
<dbReference type="EMBL" id="DS017179">
    <property type="protein sequence ID" value="KMU92726.1"/>
    <property type="molecule type" value="Genomic_DNA"/>
</dbReference>
<dbReference type="AlphaFoldDB" id="A0A0J8S780"/>
<sequence length="130" mass="15124">MLEMWLQKQDYCVTAVYSSMSVEDQDMCINIFNQDLPLPGDETDASPGILISTLEILDIDYTCVCAFQLILLSSSWLERNEIQSKAHICCYRQMNKAMYIYCLYEAQHGCMTVKFKKKHPRTMQHFCQDA</sequence>
<accession>A0A0J8S780</accession>
<protein>
    <submittedName>
        <fullName evidence="1">Uncharacterized protein</fullName>
    </submittedName>
</protein>